<feature type="domain" description="Amidohydrolase 3" evidence="3">
    <location>
        <begin position="66"/>
        <end position="505"/>
    </location>
</feature>
<dbReference type="PANTHER" id="PTHR11113">
    <property type="entry name" value="N-ACETYLGLUCOSAMINE-6-PHOSPHATE DEACETYLASE"/>
    <property type="match status" value="1"/>
</dbReference>
<organism evidence="4 5">
    <name type="scientific">Candidatus Thermokryptus mobilis</name>
    <dbReference type="NCBI Taxonomy" id="1643428"/>
    <lineage>
        <taxon>Bacteria</taxon>
        <taxon>Pseudomonadati</taxon>
        <taxon>Candidatus Kryptoniota</taxon>
        <taxon>Candidatus Thermokryptus</taxon>
    </lineage>
</organism>
<dbReference type="STRING" id="1643428.GCA_001442855_00005"/>
<dbReference type="AlphaFoldDB" id="A0A0S4MN63"/>
<evidence type="ECO:0000256" key="1">
    <source>
        <dbReference type="ARBA" id="ARBA00010716"/>
    </source>
</evidence>
<comment type="similarity">
    <text evidence="1">Belongs to the metallo-dependent hydrolases superfamily. NagA family.</text>
</comment>
<evidence type="ECO:0000313" key="4">
    <source>
        <dbReference type="EMBL" id="CUU00506.1"/>
    </source>
</evidence>
<evidence type="ECO:0000313" key="5">
    <source>
        <dbReference type="Proteomes" id="UP000320623"/>
    </source>
</evidence>
<dbReference type="EMBL" id="FAOO01000001">
    <property type="protein sequence ID" value="CUU00506.1"/>
    <property type="molecule type" value="Genomic_DNA"/>
</dbReference>
<keyword evidence="2" id="KW-0378">Hydrolase</keyword>
<evidence type="ECO:0000259" key="3">
    <source>
        <dbReference type="Pfam" id="PF07969"/>
    </source>
</evidence>
<evidence type="ECO:0000256" key="2">
    <source>
        <dbReference type="ARBA" id="ARBA00022801"/>
    </source>
</evidence>
<dbReference type="GO" id="GO:0006046">
    <property type="term" value="P:N-acetylglucosamine catabolic process"/>
    <property type="evidence" value="ECO:0007669"/>
    <property type="project" value="TreeGrafter"/>
</dbReference>
<dbReference type="InterPro" id="IPR032466">
    <property type="entry name" value="Metal_Hydrolase"/>
</dbReference>
<accession>A0A0S4MN63</accession>
<protein>
    <submittedName>
        <fullName evidence="4">N-acyl-D-amino-acid deacylase</fullName>
    </submittedName>
</protein>
<sequence length="526" mass="59031">MIKKVLFFLFVLPWFILPQSYEYDYLVKNARIIDGTGAPWFIGDVAIKGDKIIAVGYNLNEEKAREVINAEGLYLAPGFIDIHSHARGGLVFEPVMENLLRQGVTTVMEGNDGSSPLPLRIAFEELGKLKLGANIGFFVGHGSVRDSVMGWENRQATREEIERMKKIVEEAMKEGAFGISTGLIYPPGSFANTEEIIELAKVAGKYGGIYITHMRSESNKIMEALEEAIRIGKEAKIPVQITHHKIVGRANWGMSLRTLLRIERAREEGIDITLDQYPYTATHTGITVLVPGWAMEGGAEKLIERLRNPELRNLIKQGIIENMKSDRGSGDPNNIQIGSCRWKPEYQGKTLSQILIERGVEPNFENASELVIEIIENGGAMAIYHSLNEDDLQRIMRFPWTMHASDGGVAKPGMGFPHPRTYGTFPRVIARYVRDLGILTLEEAIRKMTSLPAWRLKLFNRGLIRPGFYADIVIFDIEKFKDKATFENPHQYAEGVVYLWVNGVLTIKDGNLTGKTGGRILKRGEE</sequence>
<keyword evidence="5" id="KW-1185">Reference proteome</keyword>
<dbReference type="Proteomes" id="UP000320623">
    <property type="component" value="Unassembled WGS sequence"/>
</dbReference>
<reference evidence="5" key="1">
    <citation type="submission" date="2015-11" db="EMBL/GenBank/DDBJ databases">
        <authorList>
            <person name="Varghese N."/>
        </authorList>
    </citation>
    <scope>NUCLEOTIDE SEQUENCE [LARGE SCALE GENOMIC DNA]</scope>
</reference>
<proteinExistence type="inferred from homology"/>
<dbReference type="SUPFAM" id="SSF51556">
    <property type="entry name" value="Metallo-dependent hydrolases"/>
    <property type="match status" value="1"/>
</dbReference>
<dbReference type="GO" id="GO:0008448">
    <property type="term" value="F:N-acetylglucosamine-6-phosphate deacetylase activity"/>
    <property type="evidence" value="ECO:0007669"/>
    <property type="project" value="TreeGrafter"/>
</dbReference>
<dbReference type="OrthoDB" id="9815027at2"/>
<dbReference type="Gene3D" id="2.30.40.10">
    <property type="entry name" value="Urease, subunit C, domain 1"/>
    <property type="match status" value="1"/>
</dbReference>
<dbReference type="Pfam" id="PF07969">
    <property type="entry name" value="Amidohydro_3"/>
    <property type="match status" value="1"/>
</dbReference>
<name>A0A0S4MN63_9BACT</name>
<dbReference type="PANTHER" id="PTHR11113:SF14">
    <property type="entry name" value="N-ACETYLGLUCOSAMINE-6-PHOSPHATE DEACETYLASE"/>
    <property type="match status" value="1"/>
</dbReference>
<dbReference type="Gene3D" id="3.20.20.140">
    <property type="entry name" value="Metal-dependent hydrolases"/>
    <property type="match status" value="2"/>
</dbReference>
<dbReference type="RefSeq" id="WP_140943837.1">
    <property type="nucleotide sequence ID" value="NZ_FAOO01000001.1"/>
</dbReference>
<gene>
    <name evidence="4" type="ORF">JGI1_00006</name>
</gene>
<dbReference type="SUPFAM" id="SSF51338">
    <property type="entry name" value="Composite domain of metallo-dependent hydrolases"/>
    <property type="match status" value="1"/>
</dbReference>
<dbReference type="InterPro" id="IPR013108">
    <property type="entry name" value="Amidohydro_3"/>
</dbReference>
<dbReference type="CDD" id="cd01297">
    <property type="entry name" value="D-aminoacylase"/>
    <property type="match status" value="1"/>
</dbReference>
<dbReference type="InterPro" id="IPR011059">
    <property type="entry name" value="Metal-dep_hydrolase_composite"/>
</dbReference>